<name>A0ABM8EEN8_9HYPH</name>
<reference evidence="1 2" key="1">
    <citation type="journal article" date="2023" name="Int. J. Syst. Evol. Microbiol.">
        <title>Methylocystis iwaonis sp. nov., a type II methane-oxidizing bacterium from surface soil of a rice paddy field in Japan, and emended description of the genus Methylocystis (ex Whittenbury et al. 1970) Bowman et al. 1993.</title>
        <authorList>
            <person name="Kaise H."/>
            <person name="Sawadogo J.B."/>
            <person name="Alam M.S."/>
            <person name="Ueno C."/>
            <person name="Dianou D."/>
            <person name="Shinjo R."/>
            <person name="Asakawa S."/>
        </authorList>
    </citation>
    <scope>NUCLEOTIDE SEQUENCE [LARGE SCALE GENOMIC DNA]</scope>
    <source>
        <strain evidence="1 2">SS37A-Re</strain>
    </source>
</reference>
<keyword evidence="2" id="KW-1185">Reference proteome</keyword>
<geneLocation type="plasmid" evidence="1 2">
    <name>pSS37A-Re-2</name>
</geneLocation>
<protein>
    <recommendedName>
        <fullName evidence="3">Transposase</fullName>
    </recommendedName>
</protein>
<dbReference type="Proteomes" id="UP001317629">
    <property type="component" value="Plasmid pSS37A-Re-2"/>
</dbReference>
<sequence>MAPRHDAIAGKLRERFGEGKALLPRWGDKPDGRGSPRKIAATAANRKVFKGLIVSDAFGRCDRADGMKLQDRPAKVAL</sequence>
<evidence type="ECO:0000313" key="1">
    <source>
        <dbReference type="EMBL" id="BDV36511.1"/>
    </source>
</evidence>
<dbReference type="EMBL" id="AP027144">
    <property type="protein sequence ID" value="BDV36511.1"/>
    <property type="molecule type" value="Genomic_DNA"/>
</dbReference>
<gene>
    <name evidence="1" type="ORF">SS37A_40410</name>
</gene>
<keyword evidence="1" id="KW-0614">Plasmid</keyword>
<evidence type="ECO:0008006" key="3">
    <source>
        <dbReference type="Google" id="ProtNLM"/>
    </source>
</evidence>
<accession>A0ABM8EEN8</accession>
<proteinExistence type="predicted"/>
<organism evidence="1 2">
    <name type="scientific">Methylocystis iwaonis</name>
    <dbReference type="NCBI Taxonomy" id="2885079"/>
    <lineage>
        <taxon>Bacteria</taxon>
        <taxon>Pseudomonadati</taxon>
        <taxon>Pseudomonadota</taxon>
        <taxon>Alphaproteobacteria</taxon>
        <taxon>Hyphomicrobiales</taxon>
        <taxon>Methylocystaceae</taxon>
        <taxon>Methylocystis</taxon>
    </lineage>
</organism>
<evidence type="ECO:0000313" key="2">
    <source>
        <dbReference type="Proteomes" id="UP001317629"/>
    </source>
</evidence>